<sequence>MSSGVRNLRAMFEQNAASSPEPRGRSPGSSSAVDDTSRPTSKVRASFVSVEHTLPQPTDFGAIKGTPSNSTAAHRRESFSISEDTTGEVAELKKVISEEREERRKSAAIIEPIPEQAVASRESSVGPPPIKNEPEGDMVNLGTIMKGSDFPEPSADAAAGAPQPKEAPAPELPAVTEEPAKEESALAPVQETPAENPDKATTGAQEEVSLKPAGPTDASAVSGSKTLPPPAEELKPATTEPAAPTPAAPAAPAEPTVETPKPASSSTKPNGTPATKGKLEFKKPATISITKASASKGTPVKSPLPKAAPKTPTNPKHLAATPAPKAATPVSKPTAAAKPAVKPVSKEAAKAAAPKPKTSHTSLRQSTATAPTAAAKGKTVVTENKKPATTKPKDPITTSPPALKKPKPRSPTRPVALNSRLTAPTAASAAKLHGEEAKVTRKPSTATRPVTKPAATKPSRPSVAPSASTNKRPESRTSTVGAKPGFLERMSRPTAASASKVHEKPTSPPRKAPAKSSILQKSKKKVEEVATKAKEAVTSNGHTDEAAKTEPINGTSAHTEASEEPAVEPVTESVPEPVAEKADQFEPVKAETPVPEGESSALELQTPNFRGEAVR</sequence>
<proteinExistence type="predicted"/>
<reference evidence="1" key="1">
    <citation type="journal article" date="2020" name="Stud. Mycol.">
        <title>101 Dothideomycetes genomes: a test case for predicting lifestyles and emergence of pathogens.</title>
        <authorList>
            <person name="Haridas S."/>
            <person name="Albert R."/>
            <person name="Binder M."/>
            <person name="Bloem J."/>
            <person name="Labutti K."/>
            <person name="Salamov A."/>
            <person name="Andreopoulos B."/>
            <person name="Baker S."/>
            <person name="Barry K."/>
            <person name="Bills G."/>
            <person name="Bluhm B."/>
            <person name="Cannon C."/>
            <person name="Castanera R."/>
            <person name="Culley D."/>
            <person name="Daum C."/>
            <person name="Ezra D."/>
            <person name="Gonzalez J."/>
            <person name="Henrissat B."/>
            <person name="Kuo A."/>
            <person name="Liang C."/>
            <person name="Lipzen A."/>
            <person name="Lutzoni F."/>
            <person name="Magnuson J."/>
            <person name="Mondo S."/>
            <person name="Nolan M."/>
            <person name="Ohm R."/>
            <person name="Pangilinan J."/>
            <person name="Park H.-J."/>
            <person name="Ramirez L."/>
            <person name="Alfaro M."/>
            <person name="Sun H."/>
            <person name="Tritt A."/>
            <person name="Yoshinaga Y."/>
            <person name="Zwiers L.-H."/>
            <person name="Turgeon B."/>
            <person name="Goodwin S."/>
            <person name="Spatafora J."/>
            <person name="Crous P."/>
            <person name="Grigoriev I."/>
        </authorList>
    </citation>
    <scope>NUCLEOTIDE SEQUENCE</scope>
    <source>
        <strain evidence="1">CBS 525.71</strain>
    </source>
</reference>
<accession>A0ACB6SEZ4</accession>
<dbReference type="EMBL" id="MU006702">
    <property type="protein sequence ID" value="KAF2632552.1"/>
    <property type="molecule type" value="Genomic_DNA"/>
</dbReference>
<protein>
    <submittedName>
        <fullName evidence="1">Uncharacterized protein</fullName>
    </submittedName>
</protein>
<name>A0ACB6SEZ4_9PLEO</name>
<gene>
    <name evidence="1" type="ORF">BU25DRAFT_405876</name>
</gene>
<evidence type="ECO:0000313" key="1">
    <source>
        <dbReference type="EMBL" id="KAF2632552.1"/>
    </source>
</evidence>
<evidence type="ECO:0000313" key="2">
    <source>
        <dbReference type="Proteomes" id="UP000799754"/>
    </source>
</evidence>
<comment type="caution">
    <text evidence="1">The sequence shown here is derived from an EMBL/GenBank/DDBJ whole genome shotgun (WGS) entry which is preliminary data.</text>
</comment>
<dbReference type="Proteomes" id="UP000799754">
    <property type="component" value="Unassembled WGS sequence"/>
</dbReference>
<keyword evidence="2" id="KW-1185">Reference proteome</keyword>
<organism evidence="1 2">
    <name type="scientific">Macroventuria anomochaeta</name>
    <dbReference type="NCBI Taxonomy" id="301207"/>
    <lineage>
        <taxon>Eukaryota</taxon>
        <taxon>Fungi</taxon>
        <taxon>Dikarya</taxon>
        <taxon>Ascomycota</taxon>
        <taxon>Pezizomycotina</taxon>
        <taxon>Dothideomycetes</taxon>
        <taxon>Pleosporomycetidae</taxon>
        <taxon>Pleosporales</taxon>
        <taxon>Pleosporineae</taxon>
        <taxon>Didymellaceae</taxon>
        <taxon>Macroventuria</taxon>
    </lineage>
</organism>